<dbReference type="Pfam" id="PF03547">
    <property type="entry name" value="Mem_trans"/>
    <property type="match status" value="2"/>
</dbReference>
<evidence type="ECO:0000256" key="4">
    <source>
        <dbReference type="ARBA" id="ARBA00022475"/>
    </source>
</evidence>
<evidence type="ECO:0000256" key="6">
    <source>
        <dbReference type="ARBA" id="ARBA00022989"/>
    </source>
</evidence>
<evidence type="ECO:0000256" key="8">
    <source>
        <dbReference type="SAM" id="Phobius"/>
    </source>
</evidence>
<keyword evidence="3" id="KW-0813">Transport</keyword>
<evidence type="ECO:0000256" key="5">
    <source>
        <dbReference type="ARBA" id="ARBA00022692"/>
    </source>
</evidence>
<reference evidence="9 10" key="1">
    <citation type="submission" date="2019-01" db="EMBL/GenBank/DDBJ databases">
        <title>Geovibrio thiophilus DSM 11263, complete genome.</title>
        <authorList>
            <person name="Spring S."/>
            <person name="Bunk B."/>
            <person name="Sproer C."/>
        </authorList>
    </citation>
    <scope>NUCLEOTIDE SEQUENCE [LARGE SCALE GENOMIC DNA]</scope>
    <source>
        <strain evidence="9 10">DSM 11263</strain>
    </source>
</reference>
<dbReference type="RefSeq" id="WP_128467523.1">
    <property type="nucleotide sequence ID" value="NZ_CP035108.1"/>
</dbReference>
<sequence>MSEIFFLVLPVFIVLALGNLLKRMKIVDDRFIASSNTLIFKVTLPALLFLSISRSNLKAVFDWRLVAIIFASVFIVAVLSFITAKLLRLSPDITGTFAMNNFRGNYANMGLPVFFYVFGQEGLMYASVLMAFIVPYVSMLAIIGLSITSGDRTKIAPMMKNAVLNPLAIACMGGLLYSYIGIPMPAFISKSISIVSDVTLPLALFCVGSTITLESMKNDLFLSSVSSLFKMIIGPAIAFFMLKAWGIEMSIGAKALVVLLSSPSGTVNYVFAAAMGGNTRLTASTIVTTHSFSILTFIMWIMIVGV</sequence>
<accession>A0A410K1V3</accession>
<dbReference type="GO" id="GO:0005886">
    <property type="term" value="C:plasma membrane"/>
    <property type="evidence" value="ECO:0007669"/>
    <property type="project" value="UniProtKB-SubCell"/>
</dbReference>
<feature type="transmembrane region" description="Helical" evidence="8">
    <location>
        <begin position="192"/>
        <end position="213"/>
    </location>
</feature>
<dbReference type="EMBL" id="CP035108">
    <property type="protein sequence ID" value="QAR34218.1"/>
    <property type="molecule type" value="Genomic_DNA"/>
</dbReference>
<feature type="transmembrane region" description="Helical" evidence="8">
    <location>
        <begin position="32"/>
        <end position="53"/>
    </location>
</feature>
<organism evidence="9 10">
    <name type="scientific">Geovibrio thiophilus</name>
    <dbReference type="NCBI Taxonomy" id="139438"/>
    <lineage>
        <taxon>Bacteria</taxon>
        <taxon>Pseudomonadati</taxon>
        <taxon>Deferribacterota</taxon>
        <taxon>Deferribacteres</taxon>
        <taxon>Deferribacterales</taxon>
        <taxon>Geovibrionaceae</taxon>
        <taxon>Geovibrio</taxon>
    </lineage>
</organism>
<dbReference type="PANTHER" id="PTHR36838:SF4">
    <property type="entry name" value="AUXIN EFFLUX CARRIER FAMILY PROTEIN"/>
    <property type="match status" value="1"/>
</dbReference>
<dbReference type="GO" id="GO:0055085">
    <property type="term" value="P:transmembrane transport"/>
    <property type="evidence" value="ECO:0007669"/>
    <property type="project" value="InterPro"/>
</dbReference>
<dbReference type="InterPro" id="IPR004776">
    <property type="entry name" value="Mem_transp_PIN-like"/>
</dbReference>
<comment type="subcellular location">
    <subcellularLocation>
        <location evidence="1">Cell membrane</location>
        <topology evidence="1">Multi-pass membrane protein</topology>
    </subcellularLocation>
</comment>
<evidence type="ECO:0000256" key="3">
    <source>
        <dbReference type="ARBA" id="ARBA00022448"/>
    </source>
</evidence>
<comment type="similarity">
    <text evidence="2">Belongs to the auxin efflux carrier (TC 2.A.69) family.</text>
</comment>
<evidence type="ECO:0000256" key="1">
    <source>
        <dbReference type="ARBA" id="ARBA00004651"/>
    </source>
</evidence>
<gene>
    <name evidence="9" type="ORF">EP073_12625</name>
</gene>
<dbReference type="InterPro" id="IPR038770">
    <property type="entry name" value="Na+/solute_symporter_sf"/>
</dbReference>
<dbReference type="Gene3D" id="1.20.1530.20">
    <property type="match status" value="1"/>
</dbReference>
<dbReference type="PANTHER" id="PTHR36838">
    <property type="entry name" value="AUXIN EFFLUX CARRIER FAMILY PROTEIN"/>
    <property type="match status" value="1"/>
</dbReference>
<dbReference type="Proteomes" id="UP000287502">
    <property type="component" value="Chromosome"/>
</dbReference>
<proteinExistence type="inferred from homology"/>
<keyword evidence="4" id="KW-1003">Cell membrane</keyword>
<dbReference type="AlphaFoldDB" id="A0A410K1V3"/>
<feature type="transmembrane region" description="Helical" evidence="8">
    <location>
        <begin position="162"/>
        <end position="180"/>
    </location>
</feature>
<evidence type="ECO:0000256" key="2">
    <source>
        <dbReference type="ARBA" id="ARBA00010145"/>
    </source>
</evidence>
<evidence type="ECO:0000313" key="10">
    <source>
        <dbReference type="Proteomes" id="UP000287502"/>
    </source>
</evidence>
<dbReference type="OrthoDB" id="9786439at2"/>
<evidence type="ECO:0000256" key="7">
    <source>
        <dbReference type="ARBA" id="ARBA00023136"/>
    </source>
</evidence>
<feature type="transmembrane region" description="Helical" evidence="8">
    <location>
        <begin position="251"/>
        <end position="271"/>
    </location>
</feature>
<name>A0A410K1V3_9BACT</name>
<feature type="transmembrane region" description="Helical" evidence="8">
    <location>
        <begin position="65"/>
        <end position="84"/>
    </location>
</feature>
<feature type="transmembrane region" description="Helical" evidence="8">
    <location>
        <begin position="123"/>
        <end position="150"/>
    </location>
</feature>
<keyword evidence="10" id="KW-1185">Reference proteome</keyword>
<dbReference type="KEGG" id="gtl:EP073_12625"/>
<feature type="transmembrane region" description="Helical" evidence="8">
    <location>
        <begin position="283"/>
        <end position="303"/>
    </location>
</feature>
<evidence type="ECO:0000313" key="9">
    <source>
        <dbReference type="EMBL" id="QAR34218.1"/>
    </source>
</evidence>
<feature type="transmembrane region" description="Helical" evidence="8">
    <location>
        <begin position="220"/>
        <end position="245"/>
    </location>
</feature>
<keyword evidence="6 8" id="KW-1133">Transmembrane helix</keyword>
<protein>
    <submittedName>
        <fullName evidence="9">AEC family transporter</fullName>
    </submittedName>
</protein>
<keyword evidence="5 8" id="KW-0812">Transmembrane</keyword>
<keyword evidence="7 8" id="KW-0472">Membrane</keyword>